<protein>
    <recommendedName>
        <fullName evidence="4">F-box domain-containing protein</fullName>
    </recommendedName>
</protein>
<evidence type="ECO:0000256" key="1">
    <source>
        <dbReference type="SAM" id="SignalP"/>
    </source>
</evidence>
<reference evidence="2 3" key="1">
    <citation type="journal article" date="2016" name="Mol. Biol. Evol.">
        <title>Comparative Genomics of Early-Diverging Mushroom-Forming Fungi Provides Insights into the Origins of Lignocellulose Decay Capabilities.</title>
        <authorList>
            <person name="Nagy L.G."/>
            <person name="Riley R."/>
            <person name="Tritt A."/>
            <person name="Adam C."/>
            <person name="Daum C."/>
            <person name="Floudas D."/>
            <person name="Sun H."/>
            <person name="Yadav J.S."/>
            <person name="Pangilinan J."/>
            <person name="Larsson K.H."/>
            <person name="Matsuura K."/>
            <person name="Barry K."/>
            <person name="Labutti K."/>
            <person name="Kuo R."/>
            <person name="Ohm R.A."/>
            <person name="Bhattacharya S.S."/>
            <person name="Shirouzu T."/>
            <person name="Yoshinaga Y."/>
            <person name="Martin F.M."/>
            <person name="Grigoriev I.V."/>
            <person name="Hibbett D.S."/>
        </authorList>
    </citation>
    <scope>NUCLEOTIDE SEQUENCE [LARGE SCALE GENOMIC DNA]</scope>
    <source>
        <strain evidence="2 3">HHB12029</strain>
    </source>
</reference>
<keyword evidence="1" id="KW-0732">Signal</keyword>
<feature type="signal peptide" evidence="1">
    <location>
        <begin position="1"/>
        <end position="21"/>
    </location>
</feature>
<name>A0A165BRN5_EXIGL</name>
<dbReference type="AlphaFoldDB" id="A0A165BRN5"/>
<evidence type="ECO:0000313" key="2">
    <source>
        <dbReference type="EMBL" id="KZV81124.1"/>
    </source>
</evidence>
<sequence length="186" mass="21134">MVQPDALRAMWLSMTNLVALALKGRSIPSVSDWGLKNVYFPKLRRMRMDSKSLCPSLITLHFRSLTHLRFDDDVVLPPGCMQATSLTHYIGPLEAVLRFGAHATALQVCAIYEREEYRRTEWPSLSPLAAHRSLRTLMVVVEASEIELLRMLKDCHFPSVDELFLLYNNVWSNPVGVVPFPCPLPL</sequence>
<evidence type="ECO:0008006" key="4">
    <source>
        <dbReference type="Google" id="ProtNLM"/>
    </source>
</evidence>
<dbReference type="Proteomes" id="UP000077266">
    <property type="component" value="Unassembled WGS sequence"/>
</dbReference>
<feature type="chain" id="PRO_5007855723" description="F-box domain-containing protein" evidence="1">
    <location>
        <begin position="22"/>
        <end position="186"/>
    </location>
</feature>
<keyword evidence="3" id="KW-1185">Reference proteome</keyword>
<proteinExistence type="predicted"/>
<accession>A0A165BRN5</accession>
<gene>
    <name evidence="2" type="ORF">EXIGLDRAFT_731726</name>
</gene>
<dbReference type="InParanoid" id="A0A165BRN5"/>
<organism evidence="2 3">
    <name type="scientific">Exidia glandulosa HHB12029</name>
    <dbReference type="NCBI Taxonomy" id="1314781"/>
    <lineage>
        <taxon>Eukaryota</taxon>
        <taxon>Fungi</taxon>
        <taxon>Dikarya</taxon>
        <taxon>Basidiomycota</taxon>
        <taxon>Agaricomycotina</taxon>
        <taxon>Agaricomycetes</taxon>
        <taxon>Auriculariales</taxon>
        <taxon>Exidiaceae</taxon>
        <taxon>Exidia</taxon>
    </lineage>
</organism>
<evidence type="ECO:0000313" key="3">
    <source>
        <dbReference type="Proteomes" id="UP000077266"/>
    </source>
</evidence>
<dbReference type="EMBL" id="KV426415">
    <property type="protein sequence ID" value="KZV81124.1"/>
    <property type="molecule type" value="Genomic_DNA"/>
</dbReference>